<dbReference type="Proteomes" id="UP000625711">
    <property type="component" value="Unassembled WGS sequence"/>
</dbReference>
<dbReference type="EMBL" id="JAACXV010014240">
    <property type="protein sequence ID" value="KAF7269333.1"/>
    <property type="molecule type" value="Genomic_DNA"/>
</dbReference>
<name>A0A834HY85_RHYFE</name>
<protein>
    <recommendedName>
        <fullName evidence="1">G-protein coupled receptors family 2 profile 1 domain-containing protein</fullName>
    </recommendedName>
</protein>
<evidence type="ECO:0000313" key="2">
    <source>
        <dbReference type="EMBL" id="KAF7269333.1"/>
    </source>
</evidence>
<dbReference type="GO" id="GO:0004930">
    <property type="term" value="F:G protein-coupled receptor activity"/>
    <property type="evidence" value="ECO:0007669"/>
    <property type="project" value="InterPro"/>
</dbReference>
<dbReference type="AlphaFoldDB" id="A0A834HY85"/>
<feature type="domain" description="G-protein coupled receptors family 2 profile 1" evidence="1">
    <location>
        <begin position="24"/>
        <end position="97"/>
    </location>
</feature>
<keyword evidence="3" id="KW-1185">Reference proteome</keyword>
<dbReference type="InterPro" id="IPR036445">
    <property type="entry name" value="GPCR_2_extracell_dom_sf"/>
</dbReference>
<reference evidence="2" key="1">
    <citation type="submission" date="2020-08" db="EMBL/GenBank/DDBJ databases">
        <title>Genome sequencing and assembly of the red palm weevil Rhynchophorus ferrugineus.</title>
        <authorList>
            <person name="Dias G.B."/>
            <person name="Bergman C.M."/>
            <person name="Manee M."/>
        </authorList>
    </citation>
    <scope>NUCLEOTIDE SEQUENCE</scope>
    <source>
        <strain evidence="2">AA-2017</strain>
        <tissue evidence="2">Whole larva</tissue>
    </source>
</reference>
<dbReference type="Pfam" id="PF02793">
    <property type="entry name" value="HRM"/>
    <property type="match status" value="1"/>
</dbReference>
<accession>A0A834HY85</accession>
<sequence length="97" mass="11249">MAYNEHIRNLVIMQTNSIKLARENCIKEYAADYDTPLDRNEPIYNETLKRIFCPPFFDEIACWPPQPANTTAVSPCPSYIQGFLKGTVYNIIFKRSK</sequence>
<gene>
    <name evidence="2" type="ORF">GWI33_017654</name>
</gene>
<dbReference type="Gene3D" id="4.10.1240.10">
    <property type="entry name" value="GPCR, family 2, extracellular hormone receptor domain"/>
    <property type="match status" value="1"/>
</dbReference>
<dbReference type="GO" id="GO:0016020">
    <property type="term" value="C:membrane"/>
    <property type="evidence" value="ECO:0007669"/>
    <property type="project" value="InterPro"/>
</dbReference>
<dbReference type="SUPFAM" id="SSF111418">
    <property type="entry name" value="Hormone receptor domain"/>
    <property type="match status" value="1"/>
</dbReference>
<evidence type="ECO:0000313" key="3">
    <source>
        <dbReference type="Proteomes" id="UP000625711"/>
    </source>
</evidence>
<comment type="caution">
    <text evidence="2">The sequence shown here is derived from an EMBL/GenBank/DDBJ whole genome shotgun (WGS) entry which is preliminary data.</text>
</comment>
<dbReference type="InterPro" id="IPR001879">
    <property type="entry name" value="GPCR_2_extracellular_dom"/>
</dbReference>
<evidence type="ECO:0000259" key="1">
    <source>
        <dbReference type="PROSITE" id="PS50227"/>
    </source>
</evidence>
<dbReference type="PROSITE" id="PS50227">
    <property type="entry name" value="G_PROTEIN_RECEP_F2_3"/>
    <property type="match status" value="1"/>
</dbReference>
<dbReference type="OrthoDB" id="6022368at2759"/>
<organism evidence="2 3">
    <name type="scientific">Rhynchophorus ferrugineus</name>
    <name type="common">Red palm weevil</name>
    <name type="synonym">Curculio ferrugineus</name>
    <dbReference type="NCBI Taxonomy" id="354439"/>
    <lineage>
        <taxon>Eukaryota</taxon>
        <taxon>Metazoa</taxon>
        <taxon>Ecdysozoa</taxon>
        <taxon>Arthropoda</taxon>
        <taxon>Hexapoda</taxon>
        <taxon>Insecta</taxon>
        <taxon>Pterygota</taxon>
        <taxon>Neoptera</taxon>
        <taxon>Endopterygota</taxon>
        <taxon>Coleoptera</taxon>
        <taxon>Polyphaga</taxon>
        <taxon>Cucujiformia</taxon>
        <taxon>Curculionidae</taxon>
        <taxon>Dryophthorinae</taxon>
        <taxon>Rhynchophorus</taxon>
    </lineage>
</organism>
<proteinExistence type="predicted"/>